<organism evidence="2 3">
    <name type="scientific">Mycolicibacterium komossense</name>
    <dbReference type="NCBI Taxonomy" id="1779"/>
    <lineage>
        <taxon>Bacteria</taxon>
        <taxon>Bacillati</taxon>
        <taxon>Actinomycetota</taxon>
        <taxon>Actinomycetes</taxon>
        <taxon>Mycobacteriales</taxon>
        <taxon>Mycobacteriaceae</taxon>
        <taxon>Mycolicibacterium</taxon>
    </lineage>
</organism>
<feature type="signal peptide" evidence="1">
    <location>
        <begin position="1"/>
        <end position="22"/>
    </location>
</feature>
<sequence>MVSAVLGFTLLGTLLVAPVAVALPQCITTAPNTTQCTTGGSNQIVTSPPLISSNNYGWPVFGGLGPNIVIGR</sequence>
<gene>
    <name evidence="2" type="ORF">H7J73_16895</name>
</gene>
<evidence type="ECO:0000256" key="1">
    <source>
        <dbReference type="SAM" id="SignalP"/>
    </source>
</evidence>
<comment type="caution">
    <text evidence="2">The sequence shown here is derived from an EMBL/GenBank/DDBJ whole genome shotgun (WGS) entry which is preliminary data.</text>
</comment>
<evidence type="ECO:0000313" key="3">
    <source>
        <dbReference type="Proteomes" id="UP001526201"/>
    </source>
</evidence>
<protein>
    <recommendedName>
        <fullName evidence="4">Secreted protein</fullName>
    </recommendedName>
</protein>
<evidence type="ECO:0008006" key="4">
    <source>
        <dbReference type="Google" id="ProtNLM"/>
    </source>
</evidence>
<dbReference type="EMBL" id="JACKTY010000030">
    <property type="protein sequence ID" value="MCV7227703.1"/>
    <property type="molecule type" value="Genomic_DNA"/>
</dbReference>
<evidence type="ECO:0000313" key="2">
    <source>
        <dbReference type="EMBL" id="MCV7227703.1"/>
    </source>
</evidence>
<accession>A0ABT3CEA5</accession>
<name>A0ABT3CEA5_9MYCO</name>
<keyword evidence="3" id="KW-1185">Reference proteome</keyword>
<feature type="chain" id="PRO_5045485098" description="Secreted protein" evidence="1">
    <location>
        <begin position="23"/>
        <end position="72"/>
    </location>
</feature>
<dbReference type="Proteomes" id="UP001526201">
    <property type="component" value="Unassembled WGS sequence"/>
</dbReference>
<keyword evidence="1" id="KW-0732">Signal</keyword>
<proteinExistence type="predicted"/>
<reference evidence="2 3" key="1">
    <citation type="journal article" date="2022" name="BMC Genomics">
        <title>Comparative genome analysis of mycobacteria focusing on tRNA and non-coding RNA.</title>
        <authorList>
            <person name="Behra P.R.K."/>
            <person name="Pettersson B.M.F."/>
            <person name="Ramesh M."/>
            <person name="Das S."/>
            <person name="Dasgupta S."/>
            <person name="Kirsebom L.A."/>
        </authorList>
    </citation>
    <scope>NUCLEOTIDE SEQUENCE [LARGE SCALE GENOMIC DNA]</scope>
    <source>
        <strain evidence="2 3">DSM 44078</strain>
    </source>
</reference>